<protein>
    <submittedName>
        <fullName evidence="3">Glycosyltransferase family 9 protein</fullName>
    </submittedName>
</protein>
<dbReference type="EMBL" id="CP065938">
    <property type="protein sequence ID" value="UWX04932.1"/>
    <property type="molecule type" value="Genomic_DNA"/>
</dbReference>
<dbReference type="PANTHER" id="PTHR30160">
    <property type="entry name" value="TETRAACYLDISACCHARIDE 4'-KINASE-RELATED"/>
    <property type="match status" value="1"/>
</dbReference>
<keyword evidence="2" id="KW-0808">Transferase</keyword>
<sequence length="538" mass="61769">MHYTIINLTRFGDLLQTACTISALKNSGEHKISLICLNQFTDVTQFIPHLDHVFDFSGAKHLTNLHAGDFSRWVESYQEIMEWVKKYHQEFQTDCIINLTPTIKTRLLAKLLSQYKGNIQEIGFCVNDFGYIYNTNVWTSYTQAVTQFRGGSPYNLIDEFRSMLGLAPEQYRLKKPEQHRLDAARKLLTEFSEPFPDTRGFVGFQLGASNPIRQWDTEHFAKLAALIWQKEKFIPVLLGTKQELVLAENFSQYADPAVPYFNYCGKSSLQELGAMLCQLTALVSNDTGTLHLATGLNVPVIGIYLATAQVWDTGPYGCKQICLEPNLACHPCNFNATCQNNHICQKQISAETVFNALCHRLGPDGSKTVRTSLEEENTARIWEGFFQHDGFINYKPLHKEHDIRSLWMQCQRLFYKNLLNKLQNGSENTYPDLCIDNQKLLPAKLEIEKLQAFVLLAREQAFLFSKIPVQKNQEKFLASTQRVKIFLKQSQFLIPLSLLFEQLLQDNAQSMEEIIHFFDILKEELTLFSLFLKSDAEK</sequence>
<dbReference type="Pfam" id="PF01075">
    <property type="entry name" value="Glyco_transf_9"/>
    <property type="match status" value="1"/>
</dbReference>
<name>A0ABY5Y0H4_9BACT</name>
<dbReference type="Proteomes" id="UP001058120">
    <property type="component" value="Chromosome"/>
</dbReference>
<evidence type="ECO:0000256" key="1">
    <source>
        <dbReference type="ARBA" id="ARBA00022676"/>
    </source>
</evidence>
<accession>A0ABY5Y0H4</accession>
<dbReference type="PANTHER" id="PTHR30160:SF1">
    <property type="entry name" value="LIPOPOLYSACCHARIDE 1,2-N-ACETYLGLUCOSAMINETRANSFERASE-RELATED"/>
    <property type="match status" value="1"/>
</dbReference>
<keyword evidence="1" id="KW-0328">Glycosyltransferase</keyword>
<dbReference type="SUPFAM" id="SSF53756">
    <property type="entry name" value="UDP-Glycosyltransferase/glycogen phosphorylase"/>
    <property type="match status" value="1"/>
</dbReference>
<evidence type="ECO:0000313" key="4">
    <source>
        <dbReference type="Proteomes" id="UP001058120"/>
    </source>
</evidence>
<proteinExistence type="predicted"/>
<gene>
    <name evidence="3" type="ORF">JBF11_05445</name>
</gene>
<evidence type="ECO:0000256" key="2">
    <source>
        <dbReference type="ARBA" id="ARBA00022679"/>
    </source>
</evidence>
<organism evidence="3 4">
    <name type="scientific">Taurinivorans muris</name>
    <dbReference type="NCBI Taxonomy" id="2787751"/>
    <lineage>
        <taxon>Bacteria</taxon>
        <taxon>Pseudomonadati</taxon>
        <taxon>Thermodesulfobacteriota</taxon>
        <taxon>Desulfovibrionia</taxon>
        <taxon>Desulfovibrionales</taxon>
        <taxon>Desulfovibrionaceae</taxon>
        <taxon>Taurinivorans</taxon>
    </lineage>
</organism>
<dbReference type="Gene3D" id="3.40.50.2000">
    <property type="entry name" value="Glycogen Phosphorylase B"/>
    <property type="match status" value="2"/>
</dbReference>
<dbReference type="RefSeq" id="WP_334314487.1">
    <property type="nucleotide sequence ID" value="NZ_CP065938.1"/>
</dbReference>
<evidence type="ECO:0000313" key="3">
    <source>
        <dbReference type="EMBL" id="UWX04932.1"/>
    </source>
</evidence>
<dbReference type="InterPro" id="IPR002201">
    <property type="entry name" value="Glyco_trans_9"/>
</dbReference>
<dbReference type="InterPro" id="IPR051199">
    <property type="entry name" value="LPS_LOS_Heptosyltrfase"/>
</dbReference>
<reference evidence="3" key="1">
    <citation type="submission" date="2020-12" db="EMBL/GenBank/DDBJ databases">
        <title>Taurinivorans muris gen. nov., sp. nov., fundamental and realized metabolic niche of a ubiquitous sulfidogenic bacterium in the murine intestine.</title>
        <authorList>
            <person name="Ye H."/>
            <person name="Hanson B.T."/>
            <person name="Loy A."/>
        </authorList>
    </citation>
    <scope>NUCLEOTIDE SEQUENCE</scope>
    <source>
        <strain evidence="3">LT0009</strain>
    </source>
</reference>
<dbReference type="CDD" id="cd03789">
    <property type="entry name" value="GT9_LPS_heptosyltransferase"/>
    <property type="match status" value="1"/>
</dbReference>
<keyword evidence="4" id="KW-1185">Reference proteome</keyword>